<sequence length="417" mass="47570">MKIIIVNSYDNVGGAARAAYRLHKSLLSKGIDSNMIVQRKLSDDYTVQSFPTSLFQELLAKVKHILDQLPLRFYKNKTKILFSPSWLGFNNVVDRINSANPDIVHLHWICNGMFKVEDLARIKAPIVWTLHDNWAFTGGCHIMWDCEKYTGNCGTCPRLGSTKENDLSRDVFKRKEKTYKKMPNMVINGLSEWITNCARKSTLFRNHKIINIPNPIDTDLFYPFDKTLSRNLWRFPQDKKLVLFGAIEATSDINKGYQQLKNALDLLHNENVELVIFGSSEPKEKDFLKFKTHYLGHLNDDISLVSLYNSVDVVVLPSLQETLPQVAIEAMSCGTPVVAFGHTGLLDIIEHNVTGYLAKPFDNKELADGINWVLDENNHSGLSINSRNKIVNCFSSSYVTDKYIKLYEDMMANKIKQ</sequence>
<keyword evidence="3" id="KW-0808">Transferase</keyword>
<evidence type="ECO:0000259" key="2">
    <source>
        <dbReference type="Pfam" id="PF13439"/>
    </source>
</evidence>
<dbReference type="CDD" id="cd03825">
    <property type="entry name" value="GT4_WcaC-like"/>
    <property type="match status" value="1"/>
</dbReference>
<dbReference type="InterPro" id="IPR028098">
    <property type="entry name" value="Glyco_trans_4-like_N"/>
</dbReference>
<dbReference type="OrthoDB" id="9768685at2"/>
<name>A0A1M5NYH6_9FLAO</name>
<protein>
    <submittedName>
        <fullName evidence="3">Glycosyltransferase involved in cell wall bisynthesis</fullName>
    </submittedName>
</protein>
<proteinExistence type="predicted"/>
<evidence type="ECO:0000259" key="1">
    <source>
        <dbReference type="Pfam" id="PF00534"/>
    </source>
</evidence>
<dbReference type="PANTHER" id="PTHR45947">
    <property type="entry name" value="SULFOQUINOVOSYL TRANSFERASE SQD2"/>
    <property type="match status" value="1"/>
</dbReference>
<reference evidence="4" key="1">
    <citation type="submission" date="2016-11" db="EMBL/GenBank/DDBJ databases">
        <authorList>
            <person name="Varghese N."/>
            <person name="Submissions S."/>
        </authorList>
    </citation>
    <scope>NUCLEOTIDE SEQUENCE [LARGE SCALE GENOMIC DNA]</scope>
    <source>
        <strain evidence="4">DSM 17963</strain>
    </source>
</reference>
<dbReference type="PANTHER" id="PTHR45947:SF13">
    <property type="entry name" value="TRANSFERASE"/>
    <property type="match status" value="1"/>
</dbReference>
<dbReference type="GO" id="GO:0016757">
    <property type="term" value="F:glycosyltransferase activity"/>
    <property type="evidence" value="ECO:0007669"/>
    <property type="project" value="InterPro"/>
</dbReference>
<evidence type="ECO:0000313" key="4">
    <source>
        <dbReference type="Proteomes" id="UP000184071"/>
    </source>
</evidence>
<dbReference type="Pfam" id="PF13439">
    <property type="entry name" value="Glyco_transf_4"/>
    <property type="match status" value="1"/>
</dbReference>
<dbReference type="InterPro" id="IPR050194">
    <property type="entry name" value="Glycosyltransferase_grp1"/>
</dbReference>
<gene>
    <name evidence="3" type="ORF">SAMN05443663_104324</name>
</gene>
<organism evidence="3 4">
    <name type="scientific">Flavobacterium defluvii</name>
    <dbReference type="NCBI Taxonomy" id="370979"/>
    <lineage>
        <taxon>Bacteria</taxon>
        <taxon>Pseudomonadati</taxon>
        <taxon>Bacteroidota</taxon>
        <taxon>Flavobacteriia</taxon>
        <taxon>Flavobacteriales</taxon>
        <taxon>Flavobacteriaceae</taxon>
        <taxon>Flavobacterium</taxon>
    </lineage>
</organism>
<dbReference type="AlphaFoldDB" id="A0A1M5NYH6"/>
<dbReference type="STRING" id="370979.SAMN05443663_104324"/>
<feature type="domain" description="Glycosyltransferase subfamily 4-like N-terminal" evidence="2">
    <location>
        <begin position="12"/>
        <end position="219"/>
    </location>
</feature>
<dbReference type="EMBL" id="FQWC01000004">
    <property type="protein sequence ID" value="SHG94249.1"/>
    <property type="molecule type" value="Genomic_DNA"/>
</dbReference>
<dbReference type="Gene3D" id="3.40.50.2000">
    <property type="entry name" value="Glycogen Phosphorylase B"/>
    <property type="match status" value="2"/>
</dbReference>
<dbReference type="InterPro" id="IPR001296">
    <property type="entry name" value="Glyco_trans_1"/>
</dbReference>
<accession>A0A1M5NYH6</accession>
<dbReference type="Proteomes" id="UP000184071">
    <property type="component" value="Unassembled WGS sequence"/>
</dbReference>
<feature type="domain" description="Glycosyl transferase family 1" evidence="1">
    <location>
        <begin position="252"/>
        <end position="379"/>
    </location>
</feature>
<keyword evidence="4" id="KW-1185">Reference proteome</keyword>
<dbReference type="Pfam" id="PF00534">
    <property type="entry name" value="Glycos_transf_1"/>
    <property type="match status" value="1"/>
</dbReference>
<dbReference type="SUPFAM" id="SSF53756">
    <property type="entry name" value="UDP-Glycosyltransferase/glycogen phosphorylase"/>
    <property type="match status" value="1"/>
</dbReference>
<evidence type="ECO:0000313" key="3">
    <source>
        <dbReference type="EMBL" id="SHG94249.1"/>
    </source>
</evidence>
<dbReference type="RefSeq" id="WP_073416398.1">
    <property type="nucleotide sequence ID" value="NZ_FQWC01000004.1"/>
</dbReference>